<dbReference type="RefSeq" id="WP_311677678.1">
    <property type="nucleotide sequence ID" value="NZ_JAVRER010000072.1"/>
</dbReference>
<keyword evidence="1" id="KW-0808">Transferase</keyword>
<dbReference type="PANTHER" id="PTHR24421">
    <property type="entry name" value="NITRATE/NITRITE SENSOR PROTEIN NARX-RELATED"/>
    <property type="match status" value="1"/>
</dbReference>
<sequence length="472" mass="49540">MTPLTGTPERRARRYGTYETNARGPYETNGARGAQESRYGNRYEAPHEPDQHASRPAPPVPASPPPAHALAALCRHVIGARLAVLALGIPFALRSAEPGASRTLAVTAALLSLLGSYAVLRHWERVVPLLLRHPTLLAVDLAATTVLLLVATAASPLGYAAVATPLLAALLYTRRWAVFFTVLQLAILAALATPPAAPRTGVLLVAGFCLAAAVAGATLRTFVHRLLAASTTLAETRERLAVAEALAAERARLARDMHDTVAKTLHGVALAAEALSTTEDPAVVRGDAAHVARAARRAATESRVLLGGLRRRTDDPGGPVDLVPELDALLAAHTDRTATPATRSALGPAPLLAPATARTLLLVTAEALENTARHARARHVVLVYGTEPATGRLVLAVRDDGVGLPPGLPGPQELAARGHYGLLGLRERLATLPCPTRLTIGAPPRGPGTEVRAELTLPTDREEPEDHAHRSA</sequence>
<dbReference type="InterPro" id="IPR050482">
    <property type="entry name" value="Sensor_HK_TwoCompSys"/>
</dbReference>
<feature type="compositionally biased region" description="Basic and acidic residues" evidence="4">
    <location>
        <begin position="39"/>
        <end position="53"/>
    </location>
</feature>
<keyword evidence="3" id="KW-0902">Two-component regulatory system</keyword>
<protein>
    <submittedName>
        <fullName evidence="7">Histidine kinase</fullName>
    </submittedName>
</protein>
<name>A0ABD5EDP6_9ACTN</name>
<dbReference type="CDD" id="cd16917">
    <property type="entry name" value="HATPase_UhpB-NarQ-NarX-like"/>
    <property type="match status" value="1"/>
</dbReference>
<feature type="transmembrane region" description="Helical" evidence="5">
    <location>
        <begin position="176"/>
        <end position="196"/>
    </location>
</feature>
<evidence type="ECO:0000256" key="4">
    <source>
        <dbReference type="SAM" id="MobiDB-lite"/>
    </source>
</evidence>
<accession>A0ABD5EDP6</accession>
<gene>
    <name evidence="7" type="ORF">RM574_27970</name>
</gene>
<feature type="transmembrane region" description="Helical" evidence="5">
    <location>
        <begin position="104"/>
        <end position="123"/>
    </location>
</feature>
<feature type="region of interest" description="Disordered" evidence="4">
    <location>
        <begin position="437"/>
        <end position="472"/>
    </location>
</feature>
<keyword evidence="2 7" id="KW-0418">Kinase</keyword>
<dbReference type="AlphaFoldDB" id="A0ABD5EDP6"/>
<feature type="transmembrane region" description="Helical" evidence="5">
    <location>
        <begin position="202"/>
        <end position="223"/>
    </location>
</feature>
<proteinExistence type="predicted"/>
<feature type="domain" description="Signal transduction histidine kinase subgroup 3 dimerisation and phosphoacceptor" evidence="6">
    <location>
        <begin position="249"/>
        <end position="312"/>
    </location>
</feature>
<evidence type="ECO:0000259" key="6">
    <source>
        <dbReference type="Pfam" id="PF07730"/>
    </source>
</evidence>
<dbReference type="InterPro" id="IPR011712">
    <property type="entry name" value="Sig_transdc_His_kin_sub3_dim/P"/>
</dbReference>
<feature type="transmembrane region" description="Helical" evidence="5">
    <location>
        <begin position="143"/>
        <end position="169"/>
    </location>
</feature>
<evidence type="ECO:0000313" key="8">
    <source>
        <dbReference type="Proteomes" id="UP001183607"/>
    </source>
</evidence>
<dbReference type="SUPFAM" id="SSF55874">
    <property type="entry name" value="ATPase domain of HSP90 chaperone/DNA topoisomerase II/histidine kinase"/>
    <property type="match status" value="1"/>
</dbReference>
<reference evidence="8" key="1">
    <citation type="submission" date="2023-07" db="EMBL/GenBank/DDBJ databases">
        <title>30 novel species of actinomycetes from the DSMZ collection.</title>
        <authorList>
            <person name="Nouioui I."/>
        </authorList>
    </citation>
    <scope>NUCLEOTIDE SEQUENCE [LARGE SCALE GENOMIC DNA]</scope>
    <source>
        <strain evidence="8">DSM 41982</strain>
    </source>
</reference>
<dbReference type="InterPro" id="IPR036890">
    <property type="entry name" value="HATPase_C_sf"/>
</dbReference>
<dbReference type="PANTHER" id="PTHR24421:SF61">
    <property type="entry name" value="OXYGEN SENSOR HISTIDINE KINASE NREB"/>
    <property type="match status" value="1"/>
</dbReference>
<keyword evidence="5" id="KW-0812">Transmembrane</keyword>
<evidence type="ECO:0000256" key="1">
    <source>
        <dbReference type="ARBA" id="ARBA00022679"/>
    </source>
</evidence>
<dbReference type="GO" id="GO:0004672">
    <property type="term" value="F:protein kinase activity"/>
    <property type="evidence" value="ECO:0007669"/>
    <property type="project" value="UniProtKB-ARBA"/>
</dbReference>
<comment type="caution">
    <text evidence="7">The sequence shown here is derived from an EMBL/GenBank/DDBJ whole genome shotgun (WGS) entry which is preliminary data.</text>
</comment>
<keyword evidence="5" id="KW-1133">Transmembrane helix</keyword>
<evidence type="ECO:0000256" key="2">
    <source>
        <dbReference type="ARBA" id="ARBA00022777"/>
    </source>
</evidence>
<dbReference type="Pfam" id="PF07730">
    <property type="entry name" value="HisKA_3"/>
    <property type="match status" value="1"/>
</dbReference>
<dbReference type="Gene3D" id="3.30.565.10">
    <property type="entry name" value="Histidine kinase-like ATPase, C-terminal domain"/>
    <property type="match status" value="1"/>
</dbReference>
<dbReference type="EMBL" id="JAVRER010000072">
    <property type="protein sequence ID" value="MDT0419322.1"/>
    <property type="molecule type" value="Genomic_DNA"/>
</dbReference>
<dbReference type="GO" id="GO:0000160">
    <property type="term" value="P:phosphorelay signal transduction system"/>
    <property type="evidence" value="ECO:0007669"/>
    <property type="project" value="UniProtKB-KW"/>
</dbReference>
<evidence type="ECO:0000256" key="3">
    <source>
        <dbReference type="ARBA" id="ARBA00023012"/>
    </source>
</evidence>
<dbReference type="Proteomes" id="UP001183607">
    <property type="component" value="Unassembled WGS sequence"/>
</dbReference>
<evidence type="ECO:0000313" key="7">
    <source>
        <dbReference type="EMBL" id="MDT0419322.1"/>
    </source>
</evidence>
<feature type="compositionally biased region" description="Basic and acidic residues" evidence="4">
    <location>
        <begin position="459"/>
        <end position="472"/>
    </location>
</feature>
<feature type="region of interest" description="Disordered" evidence="4">
    <location>
        <begin position="1"/>
        <end position="64"/>
    </location>
</feature>
<keyword evidence="5" id="KW-0472">Membrane</keyword>
<evidence type="ECO:0000256" key="5">
    <source>
        <dbReference type="SAM" id="Phobius"/>
    </source>
</evidence>
<dbReference type="Gene3D" id="1.20.5.1930">
    <property type="match status" value="1"/>
</dbReference>
<organism evidence="7 8">
    <name type="scientific">Streptomyces evansiae</name>
    <dbReference type="NCBI Taxonomy" id="3075535"/>
    <lineage>
        <taxon>Bacteria</taxon>
        <taxon>Bacillati</taxon>
        <taxon>Actinomycetota</taxon>
        <taxon>Actinomycetes</taxon>
        <taxon>Kitasatosporales</taxon>
        <taxon>Streptomycetaceae</taxon>
        <taxon>Streptomyces</taxon>
    </lineage>
</organism>